<sequence length="89" mass="10115">MTVLRKLDPALAREARLFRNNKSQAVRIPADFELPGKRVLIHREGDKLIIEPIQHKNLVEVLAALEPLAPEDQFPQVDDTLLPLKDTDL</sequence>
<comment type="similarity">
    <text evidence="1">Belongs to the VapB family.</text>
</comment>
<name>I3U761_ADVKW</name>
<feature type="domain" description="SpoVT-AbrB" evidence="3">
    <location>
        <begin position="15"/>
        <end position="55"/>
    </location>
</feature>
<proteinExistence type="inferred from homology"/>
<dbReference type="Pfam" id="PF04014">
    <property type="entry name" value="MazE_antitoxin"/>
    <property type="match status" value="1"/>
</dbReference>
<dbReference type="InterPro" id="IPR037914">
    <property type="entry name" value="SpoVT-AbrB_sf"/>
</dbReference>
<keyword evidence="2" id="KW-0238">DNA-binding</keyword>
<dbReference type="HOGENOM" id="CLU_162018_0_0_4"/>
<gene>
    <name evidence="4" type="ordered locus">TKWG_00720</name>
</gene>
<dbReference type="OrthoDB" id="9810009at2"/>
<keyword evidence="5" id="KW-1185">Reference proteome</keyword>
<reference evidence="5" key="2">
    <citation type="journal article" date="2013" name="PLoS ONE">
        <title>Genome implosion elicits host-confinement in Alcaligenaceae: evidence from the comparative genomics of Tetrathiobacter kashmirensis, a pathogen in the making.</title>
        <authorList>
            <person name="Ghosh W."/>
            <person name="Alam M."/>
            <person name="Roy C."/>
            <person name="Pyne P."/>
            <person name="George A."/>
            <person name="Chakraborty R."/>
            <person name="Majumder S."/>
            <person name="Agarwal A."/>
            <person name="Chakraborty S."/>
            <person name="Majumdar S."/>
            <person name="Gupta S.K."/>
        </authorList>
    </citation>
    <scope>NUCLEOTIDE SEQUENCE [LARGE SCALE GENOMIC DNA]</scope>
    <source>
        <strain evidence="5">WT001</strain>
    </source>
</reference>
<dbReference type="InterPro" id="IPR007159">
    <property type="entry name" value="SpoVT-AbrB_dom"/>
</dbReference>
<accession>I3U761</accession>
<reference evidence="4 5" key="1">
    <citation type="journal article" date="2011" name="J. Bacteriol.">
        <title>Whole-genome shotgun sequencing of the sulfur-oxidizing chemoautotroph Tetrathiobacter kashmirensis.</title>
        <authorList>
            <person name="Ghosh W."/>
            <person name="George A."/>
            <person name="Agarwal A."/>
            <person name="Raj P."/>
            <person name="Alam M."/>
            <person name="Pyne P."/>
            <person name="Das Gupta S.K."/>
        </authorList>
    </citation>
    <scope>NUCLEOTIDE SEQUENCE [LARGE SCALE GENOMIC DNA]</scope>
    <source>
        <strain evidence="4 5">WT001</strain>
    </source>
</reference>
<evidence type="ECO:0000256" key="2">
    <source>
        <dbReference type="PROSITE-ProRule" id="PRU01076"/>
    </source>
</evidence>
<evidence type="ECO:0000256" key="1">
    <source>
        <dbReference type="ARBA" id="ARBA00007924"/>
    </source>
</evidence>
<evidence type="ECO:0000259" key="3">
    <source>
        <dbReference type="PROSITE" id="PS51740"/>
    </source>
</evidence>
<evidence type="ECO:0000313" key="4">
    <source>
        <dbReference type="EMBL" id="AFK60849.1"/>
    </source>
</evidence>
<dbReference type="EMBL" id="CP003555">
    <property type="protein sequence ID" value="AFK60849.1"/>
    <property type="molecule type" value="Genomic_DNA"/>
</dbReference>
<protein>
    <submittedName>
        <fullName evidence="4">SpoVT/AbrB domain-containing protein</fullName>
    </submittedName>
</protein>
<dbReference type="GO" id="GO:0003677">
    <property type="term" value="F:DNA binding"/>
    <property type="evidence" value="ECO:0007669"/>
    <property type="project" value="UniProtKB-UniRule"/>
</dbReference>
<dbReference type="PROSITE" id="PS51740">
    <property type="entry name" value="SPOVT_ABRB"/>
    <property type="match status" value="1"/>
</dbReference>
<dbReference type="RefSeq" id="WP_014748940.1">
    <property type="nucleotide sequence ID" value="NC_017964.1"/>
</dbReference>
<evidence type="ECO:0000313" key="5">
    <source>
        <dbReference type="Proteomes" id="UP000005267"/>
    </source>
</evidence>
<dbReference type="Proteomes" id="UP000005267">
    <property type="component" value="Chromosome"/>
</dbReference>
<dbReference type="KEGG" id="aka:TKWG_00720"/>
<dbReference type="PANTHER" id="PTHR37550">
    <property type="entry name" value="ANTITOXIN VAPB1"/>
    <property type="match status" value="1"/>
</dbReference>
<dbReference type="PANTHER" id="PTHR37550:SF1">
    <property type="entry name" value="SSL1300 PROTEIN"/>
    <property type="match status" value="1"/>
</dbReference>
<dbReference type="Gene3D" id="2.10.260.10">
    <property type="match status" value="1"/>
</dbReference>
<dbReference type="InterPro" id="IPR051734">
    <property type="entry name" value="VapB_TA_antitoxins"/>
</dbReference>
<dbReference type="SUPFAM" id="SSF89447">
    <property type="entry name" value="AbrB/MazE/MraZ-like"/>
    <property type="match status" value="1"/>
</dbReference>
<organism evidence="4 5">
    <name type="scientific">Advenella kashmirensis (strain DSM 17095 / LMG 22695 / WT001)</name>
    <name type="common">Tetrathiobacter kashmirensis</name>
    <dbReference type="NCBI Taxonomy" id="1036672"/>
    <lineage>
        <taxon>Bacteria</taxon>
        <taxon>Pseudomonadati</taxon>
        <taxon>Pseudomonadota</taxon>
        <taxon>Betaproteobacteria</taxon>
        <taxon>Burkholderiales</taxon>
        <taxon>Alcaligenaceae</taxon>
    </lineage>
</organism>
<dbReference type="STRING" id="1036672.TKWG_00720"/>
<dbReference type="SMART" id="SM00966">
    <property type="entry name" value="SpoVT_AbrB"/>
    <property type="match status" value="1"/>
</dbReference>
<dbReference type="AlphaFoldDB" id="I3U761"/>